<dbReference type="AlphaFoldDB" id="A0A8X6KDR1"/>
<protein>
    <submittedName>
        <fullName evidence="1">Uncharacterized protein</fullName>
    </submittedName>
</protein>
<dbReference type="EMBL" id="BMAO01021234">
    <property type="protein sequence ID" value="GFQ73025.1"/>
    <property type="molecule type" value="Genomic_DNA"/>
</dbReference>
<evidence type="ECO:0000313" key="1">
    <source>
        <dbReference type="EMBL" id="GFQ73025.1"/>
    </source>
</evidence>
<keyword evidence="2" id="KW-1185">Reference proteome</keyword>
<evidence type="ECO:0000313" key="2">
    <source>
        <dbReference type="Proteomes" id="UP000887116"/>
    </source>
</evidence>
<gene>
    <name evidence="1" type="ORF">TNCT_478831</name>
</gene>
<name>A0A8X6KDR1_TRICU</name>
<organism evidence="1 2">
    <name type="scientific">Trichonephila clavata</name>
    <name type="common">Joro spider</name>
    <name type="synonym">Nephila clavata</name>
    <dbReference type="NCBI Taxonomy" id="2740835"/>
    <lineage>
        <taxon>Eukaryota</taxon>
        <taxon>Metazoa</taxon>
        <taxon>Ecdysozoa</taxon>
        <taxon>Arthropoda</taxon>
        <taxon>Chelicerata</taxon>
        <taxon>Arachnida</taxon>
        <taxon>Araneae</taxon>
        <taxon>Araneomorphae</taxon>
        <taxon>Entelegynae</taxon>
        <taxon>Araneoidea</taxon>
        <taxon>Nephilidae</taxon>
        <taxon>Trichonephila</taxon>
    </lineage>
</organism>
<comment type="caution">
    <text evidence="1">The sequence shown here is derived from an EMBL/GenBank/DDBJ whole genome shotgun (WGS) entry which is preliminary data.</text>
</comment>
<reference evidence="1" key="1">
    <citation type="submission" date="2020-07" db="EMBL/GenBank/DDBJ databases">
        <title>Multicomponent nature underlies the extraordinary mechanical properties of spider dragline silk.</title>
        <authorList>
            <person name="Kono N."/>
            <person name="Nakamura H."/>
            <person name="Mori M."/>
            <person name="Yoshida Y."/>
            <person name="Ohtoshi R."/>
            <person name="Malay A.D."/>
            <person name="Moran D.A.P."/>
            <person name="Tomita M."/>
            <person name="Numata K."/>
            <person name="Arakawa K."/>
        </authorList>
    </citation>
    <scope>NUCLEOTIDE SEQUENCE</scope>
</reference>
<accession>A0A8X6KDR1</accession>
<sequence>MVDVSYERDEVVVDALGPQCVEDDIVGDGSECVGYVDPGRQGFGVTGTCVFKVLAEQEVVLNHTVVGGEALLGVGKYFVVLTPFCQLACHTFCEKLVQRVGQRNGSPVGHIVMIS</sequence>
<proteinExistence type="predicted"/>
<dbReference type="Proteomes" id="UP000887116">
    <property type="component" value="Unassembled WGS sequence"/>
</dbReference>